<dbReference type="EMBL" id="LTBC01000001">
    <property type="protein sequence ID" value="KYH33300.1"/>
    <property type="molecule type" value="Genomic_DNA"/>
</dbReference>
<protein>
    <submittedName>
        <fullName evidence="2">Uncharacterized protein</fullName>
    </submittedName>
</protein>
<proteinExistence type="predicted"/>
<dbReference type="RefSeq" id="WP_062279897.1">
    <property type="nucleotide sequence ID" value="NZ_LTBC01000001.1"/>
</dbReference>
<dbReference type="Proteomes" id="UP000075670">
    <property type="component" value="Unassembled WGS sequence"/>
</dbReference>
<accession>A0A151B0F0</accession>
<reference evidence="2 3" key="1">
    <citation type="submission" date="2016-02" db="EMBL/GenBank/DDBJ databases">
        <title>Genome sequence of Moorella mulderi DSM 14980.</title>
        <authorList>
            <person name="Poehlein A."/>
            <person name="Daniel R."/>
        </authorList>
    </citation>
    <scope>NUCLEOTIDE SEQUENCE [LARGE SCALE GENOMIC DNA]</scope>
    <source>
        <strain evidence="2 3">DSM 14980</strain>
    </source>
</reference>
<dbReference type="OrthoDB" id="1720542at2"/>
<dbReference type="PATRIC" id="fig|1122241.3.peg.1"/>
<comment type="caution">
    <text evidence="2">The sequence shown here is derived from an EMBL/GenBank/DDBJ whole genome shotgun (WGS) entry which is preliminary data.</text>
</comment>
<evidence type="ECO:0000256" key="1">
    <source>
        <dbReference type="SAM" id="SignalP"/>
    </source>
</evidence>
<evidence type="ECO:0000313" key="3">
    <source>
        <dbReference type="Proteomes" id="UP000075670"/>
    </source>
</evidence>
<gene>
    <name evidence="2" type="ORF">MOMUL_00010</name>
</gene>
<sequence>MRSKAFLIKAFLFITFLLMLASPAYAGLGGDEGYQAPNDSQAPLSNGMTWFVRRVPVILYNPNSVTASLEGNKGEISLSDVDLVWGELWTKPGWAQEGSRYGLNELYIPINSNMTPAPASGTKKVILPDADFDNPDVLSFLADYFDVSTQTRFIDKNNVWAGDASSGVFVNVPMPSREDFLKQEAGMNETMAARWKPFLASKSTPDGFIQSADGGKKYLRALDAFDHGATFYYHLLLNPGPQNGNWQVAAQTSPNYDENAPDGIGFYRGKDWSGQLKSSPAAVPGFIGAIMPWANLKLEGPTEIVGAPGEEKGAQYVVTNESSVDLSPDVGVKREGGKYVTAAAGVPVKAWNKAPVTLKFKVEDHPYTVRVGVNPFEGIWESTYKDNYVDVTVKPIAPDMYVKYLDPGASEAEPGKAYTGTVVYGLAADYPVPVKATLSLTNNGYYATASDGTPLNDQVPVEFQPGEEKTFTFTWHGDANGNTLVAKIHPVNPPDDRDWSNNSKEVWVNPAGCDLAVTAWPFRDPIFVGMDTGYAEGGVNIKVTRKDDNPNPVTAEVTVDGPAGRQTYTITIPPGDSKPAGPYRFKVYSPGTYTVHIEAWPEGLQDAYPQDNVTDVVIHAKKQEIHYYTGPKEPGLHAELGGM</sequence>
<name>A0A151B0F0_9FIRM</name>
<keyword evidence="1" id="KW-0732">Signal</keyword>
<organism evidence="2 3">
    <name type="scientific">Moorella mulderi DSM 14980</name>
    <dbReference type="NCBI Taxonomy" id="1122241"/>
    <lineage>
        <taxon>Bacteria</taxon>
        <taxon>Bacillati</taxon>
        <taxon>Bacillota</taxon>
        <taxon>Clostridia</taxon>
        <taxon>Neomoorellales</taxon>
        <taxon>Neomoorellaceae</taxon>
        <taxon>Neomoorella</taxon>
    </lineage>
</organism>
<evidence type="ECO:0000313" key="2">
    <source>
        <dbReference type="EMBL" id="KYH33300.1"/>
    </source>
</evidence>
<dbReference type="AlphaFoldDB" id="A0A151B0F0"/>
<keyword evidence="3" id="KW-1185">Reference proteome</keyword>
<feature type="chain" id="PRO_5007577885" evidence="1">
    <location>
        <begin position="27"/>
        <end position="643"/>
    </location>
</feature>
<feature type="signal peptide" evidence="1">
    <location>
        <begin position="1"/>
        <end position="26"/>
    </location>
</feature>